<proteinExistence type="predicted"/>
<protein>
    <submittedName>
        <fullName evidence="1">Uncharacterized protein</fullName>
    </submittedName>
</protein>
<evidence type="ECO:0000313" key="2">
    <source>
        <dbReference type="Proteomes" id="UP001156706"/>
    </source>
</evidence>
<sequence>MIEAGLADVISPDEIGAFSKALQLTKLEESALKEAFYLTSSSFKFPPDMAPKCAGLIRFILAHHRELTDQAIQAASLDLGSLQK</sequence>
<gene>
    <name evidence="1" type="ORF">GCM10007907_24700</name>
</gene>
<reference evidence="2" key="1">
    <citation type="journal article" date="2019" name="Int. J. Syst. Evol. Microbiol.">
        <title>The Global Catalogue of Microorganisms (GCM) 10K type strain sequencing project: providing services to taxonomists for standard genome sequencing and annotation.</title>
        <authorList>
            <consortium name="The Broad Institute Genomics Platform"/>
            <consortium name="The Broad Institute Genome Sequencing Center for Infectious Disease"/>
            <person name="Wu L."/>
            <person name="Ma J."/>
        </authorList>
    </citation>
    <scope>NUCLEOTIDE SEQUENCE [LARGE SCALE GENOMIC DNA]</scope>
    <source>
        <strain evidence="2">NBRC 110044</strain>
    </source>
</reference>
<evidence type="ECO:0000313" key="1">
    <source>
        <dbReference type="EMBL" id="GLR13680.1"/>
    </source>
</evidence>
<name>A0ABQ5YFC2_9NEIS</name>
<accession>A0ABQ5YFC2</accession>
<keyword evidence="2" id="KW-1185">Reference proteome</keyword>
<dbReference type="EMBL" id="BSOG01000002">
    <property type="protein sequence ID" value="GLR13680.1"/>
    <property type="molecule type" value="Genomic_DNA"/>
</dbReference>
<organism evidence="1 2">
    <name type="scientific">Chitinimonas prasina</name>
    <dbReference type="NCBI Taxonomy" id="1434937"/>
    <lineage>
        <taxon>Bacteria</taxon>
        <taxon>Pseudomonadati</taxon>
        <taxon>Pseudomonadota</taxon>
        <taxon>Betaproteobacteria</taxon>
        <taxon>Neisseriales</taxon>
        <taxon>Chitinibacteraceae</taxon>
        <taxon>Chitinimonas</taxon>
    </lineage>
</organism>
<dbReference type="Proteomes" id="UP001156706">
    <property type="component" value="Unassembled WGS sequence"/>
</dbReference>
<comment type="caution">
    <text evidence="1">The sequence shown here is derived from an EMBL/GenBank/DDBJ whole genome shotgun (WGS) entry which is preliminary data.</text>
</comment>